<reference evidence="1 2" key="1">
    <citation type="submission" date="2018-05" db="EMBL/GenBank/DDBJ databases">
        <title>Genomic Encyclopedia of Type Strains, Phase IV (KMG-IV): sequencing the most valuable type-strain genomes for metagenomic binning, comparative biology and taxonomic classification.</title>
        <authorList>
            <person name="Goeker M."/>
        </authorList>
    </citation>
    <scope>NUCLEOTIDE SEQUENCE [LARGE SCALE GENOMIC DNA]</scope>
    <source>
        <strain evidence="1 2">DSM 45480</strain>
    </source>
</reference>
<comment type="caution">
    <text evidence="1">The sequence shown here is derived from an EMBL/GenBank/DDBJ whole genome shotgun (WGS) entry which is preliminary data.</text>
</comment>
<evidence type="ECO:0000313" key="1">
    <source>
        <dbReference type="EMBL" id="PWK90524.1"/>
    </source>
</evidence>
<dbReference type="Proteomes" id="UP000246005">
    <property type="component" value="Unassembled WGS sequence"/>
</dbReference>
<protein>
    <submittedName>
        <fullName evidence="1">Uncharacterized protein</fullName>
    </submittedName>
</protein>
<dbReference type="EMBL" id="QGHB01000001">
    <property type="protein sequence ID" value="PWK90524.1"/>
    <property type="molecule type" value="Genomic_DNA"/>
</dbReference>
<accession>A0A316IDN3</accession>
<organism evidence="1 2">
    <name type="scientific">Lentzea atacamensis</name>
    <dbReference type="NCBI Taxonomy" id="531938"/>
    <lineage>
        <taxon>Bacteria</taxon>
        <taxon>Bacillati</taxon>
        <taxon>Actinomycetota</taxon>
        <taxon>Actinomycetes</taxon>
        <taxon>Pseudonocardiales</taxon>
        <taxon>Pseudonocardiaceae</taxon>
        <taxon>Lentzea</taxon>
    </lineage>
</organism>
<evidence type="ECO:0000313" key="2">
    <source>
        <dbReference type="Proteomes" id="UP000246005"/>
    </source>
</evidence>
<gene>
    <name evidence="1" type="ORF">C8D88_101541</name>
</gene>
<dbReference type="AlphaFoldDB" id="A0A316IDN3"/>
<sequence>MVAVACVIVTRLVRRGACTVDAMGAWFPADDAELTAGWRLWLELSDRVYPDPSWDGTPADAIRQVRELLAACESIRLDYLAETSQPSAGLLQLLQSMPFVASFPVDLWHDDTHPLDVERAELLHGDLASFAQHVAGVRAALARGGGWVELDRRPWGLPVD</sequence>
<proteinExistence type="predicted"/>
<name>A0A316IDN3_9PSEU</name>